<organism evidence="1 2">
    <name type="scientific">Zhongshania borealis</name>
    <dbReference type="NCBI Taxonomy" id="889488"/>
    <lineage>
        <taxon>Bacteria</taxon>
        <taxon>Pseudomonadati</taxon>
        <taxon>Pseudomonadota</taxon>
        <taxon>Gammaproteobacteria</taxon>
        <taxon>Cellvibrionales</taxon>
        <taxon>Spongiibacteraceae</taxon>
        <taxon>Zhongshania</taxon>
    </lineage>
</organism>
<comment type="caution">
    <text evidence="1">The sequence shown here is derived from an EMBL/GenBank/DDBJ whole genome shotgun (WGS) entry which is preliminary data.</text>
</comment>
<reference evidence="2" key="1">
    <citation type="journal article" date="2019" name="Int. J. Syst. Evol. Microbiol.">
        <title>The Global Catalogue of Microorganisms (GCM) 10K type strain sequencing project: providing services to taxonomists for standard genome sequencing and annotation.</title>
        <authorList>
            <consortium name="The Broad Institute Genomics Platform"/>
            <consortium name="The Broad Institute Genome Sequencing Center for Infectious Disease"/>
            <person name="Wu L."/>
            <person name="Ma J."/>
        </authorList>
    </citation>
    <scope>NUCLEOTIDE SEQUENCE [LARGE SCALE GENOMIC DNA]</scope>
    <source>
        <strain evidence="2">JCM 17304</strain>
    </source>
</reference>
<proteinExistence type="predicted"/>
<dbReference type="EMBL" id="BAABDM010000001">
    <property type="protein sequence ID" value="GAA4082252.1"/>
    <property type="molecule type" value="Genomic_DNA"/>
</dbReference>
<evidence type="ECO:0000313" key="1">
    <source>
        <dbReference type="EMBL" id="GAA4082252.1"/>
    </source>
</evidence>
<accession>A0ABP7W6R4</accession>
<dbReference type="Proteomes" id="UP001500392">
    <property type="component" value="Unassembled WGS sequence"/>
</dbReference>
<name>A0ABP7W6R4_9GAMM</name>
<evidence type="ECO:0000313" key="2">
    <source>
        <dbReference type="Proteomes" id="UP001500392"/>
    </source>
</evidence>
<keyword evidence="2" id="KW-1185">Reference proteome</keyword>
<sequence length="83" mass="9476">MRVTDRVNSTALSGRVTINLSENEITKIHNARRPSFITKIIASETSKGNICYAFEDENFLKNYIIQIIQILLECGLINKDDFL</sequence>
<protein>
    <submittedName>
        <fullName evidence="1">Uncharacterized protein</fullName>
    </submittedName>
</protein>
<gene>
    <name evidence="1" type="ORF">GCM10022414_00950</name>
</gene>